<organism evidence="9 10">
    <name type="scientific">Polyangium jinanense</name>
    <dbReference type="NCBI Taxonomy" id="2829994"/>
    <lineage>
        <taxon>Bacteria</taxon>
        <taxon>Pseudomonadati</taxon>
        <taxon>Myxococcota</taxon>
        <taxon>Polyangia</taxon>
        <taxon>Polyangiales</taxon>
        <taxon>Polyangiaceae</taxon>
        <taxon>Polyangium</taxon>
    </lineage>
</organism>
<dbReference type="InterPro" id="IPR050660">
    <property type="entry name" value="NEK_Ser/Thr_kinase"/>
</dbReference>
<dbReference type="SMART" id="SM00220">
    <property type="entry name" value="S_TKc"/>
    <property type="match status" value="1"/>
</dbReference>
<reference evidence="9 10" key="1">
    <citation type="submission" date="2021-04" db="EMBL/GenBank/DDBJ databases">
        <title>Genome analysis of Polyangium sp.</title>
        <authorList>
            <person name="Li Y."/>
            <person name="Wang J."/>
        </authorList>
    </citation>
    <scope>NUCLEOTIDE SEQUENCE [LARGE SCALE GENOMIC DNA]</scope>
    <source>
        <strain evidence="9 10">SDU14</strain>
    </source>
</reference>
<keyword evidence="5 9" id="KW-0418">Kinase</keyword>
<accession>A0A9X4AY51</accession>
<gene>
    <name evidence="9" type="ORF">KEG57_41440</name>
</gene>
<dbReference type="PROSITE" id="PS00108">
    <property type="entry name" value="PROTEIN_KINASE_ST"/>
    <property type="match status" value="1"/>
</dbReference>
<keyword evidence="3" id="KW-0808">Transferase</keyword>
<name>A0A9X4AY51_9BACT</name>
<dbReference type="PANTHER" id="PTHR43671">
    <property type="entry name" value="SERINE/THREONINE-PROTEIN KINASE NEK"/>
    <property type="match status" value="1"/>
</dbReference>
<comment type="caution">
    <text evidence="9">The sequence shown here is derived from an EMBL/GenBank/DDBJ whole genome shotgun (WGS) entry which is preliminary data.</text>
</comment>
<dbReference type="PROSITE" id="PS50011">
    <property type="entry name" value="PROTEIN_KINASE_DOM"/>
    <property type="match status" value="1"/>
</dbReference>
<dbReference type="SUPFAM" id="SSF52540">
    <property type="entry name" value="P-loop containing nucleoside triphosphate hydrolases"/>
    <property type="match status" value="1"/>
</dbReference>
<evidence type="ECO:0000256" key="5">
    <source>
        <dbReference type="ARBA" id="ARBA00022777"/>
    </source>
</evidence>
<dbReference type="InterPro" id="IPR027417">
    <property type="entry name" value="P-loop_NTPase"/>
</dbReference>
<dbReference type="CDD" id="cd14014">
    <property type="entry name" value="STKc_PknB_like"/>
    <property type="match status" value="1"/>
</dbReference>
<dbReference type="AlphaFoldDB" id="A0A9X4AY51"/>
<dbReference type="InterPro" id="IPR011009">
    <property type="entry name" value="Kinase-like_dom_sf"/>
</dbReference>
<dbReference type="PANTHER" id="PTHR43671:SF13">
    <property type="entry name" value="SERINE_THREONINE-PROTEIN KINASE NEK2"/>
    <property type="match status" value="1"/>
</dbReference>
<dbReference type="GO" id="GO:0005524">
    <property type="term" value="F:ATP binding"/>
    <property type="evidence" value="ECO:0007669"/>
    <property type="project" value="UniProtKB-UniRule"/>
</dbReference>
<dbReference type="Gene3D" id="3.40.50.300">
    <property type="entry name" value="P-loop containing nucleotide triphosphate hydrolases"/>
    <property type="match status" value="1"/>
</dbReference>
<evidence type="ECO:0000256" key="7">
    <source>
        <dbReference type="PROSITE-ProRule" id="PRU10141"/>
    </source>
</evidence>
<keyword evidence="10" id="KW-1185">Reference proteome</keyword>
<feature type="binding site" evidence="7">
    <location>
        <position position="46"/>
    </location>
    <ligand>
        <name>ATP</name>
        <dbReference type="ChEBI" id="CHEBI:30616"/>
    </ligand>
</feature>
<dbReference type="RefSeq" id="WP_272459530.1">
    <property type="nucleotide sequence ID" value="NZ_JAGTJJ010000046.1"/>
</dbReference>
<dbReference type="GO" id="GO:0004674">
    <property type="term" value="F:protein serine/threonine kinase activity"/>
    <property type="evidence" value="ECO:0007669"/>
    <property type="project" value="UniProtKB-EC"/>
</dbReference>
<evidence type="ECO:0000256" key="4">
    <source>
        <dbReference type="ARBA" id="ARBA00022741"/>
    </source>
</evidence>
<sequence length="1260" mass="137514">MGAPRNPRKENQSSERFSILRHLGAGGFGVVYEAIDLRYGARVALKVLYQDDAAALLRFKQEFRVLADITHPNLVMFHELIYDEGRWALSMEFVEGEHLLSGFVPGCTGDLSASIVRRKPPRDIEDRVATRAAVRPLDAARLRFVFSRFVRGVRALHAADVLHLDLKPSNVLLTKADRVVILDFGLARELSPLPSGELSALHEGIVGTPAYMAPEQILGEPGRRESDWYSVGVMLYEALAGHLPFEGSVEDVLYAKLSTRPIPPSILAEHVPEDLEELCLALLRGDPRMRPSDEEIAARLEVTEAPVEVAHPRLVEIRQRHALVGREREMASLFEAFRESSADRAVLVRLSGASGVGKSALASTFLAALHRWEGAIVLRGRCHDRESVPYKALDSLVDALARYVKNLPPEETRSLVPPNLQDLERIFPVLGLIDPAPQAEDRAEAIDPPRARIRAFQALKDLLRCLAARGPLVLCIDDLQWGDVDSAELLFELLSPPDAPAMLMLACHRSDEVERSAFVARFGQLVAAAGGLIRLHDVDLGPLTHEQAIALAMDRLGPSADEATARAVVRESEGNPFSIEELARHVLAAGPRAVPRVDLREAMRERLSAAPAPSRRLLEIVAVAGRPLEQDIAFAAAELADEALAYLTPLRSAGLLRVCSVHERPGCEVSHDRLRDAILAMLDASALAALHERLASVLETSPEVEPEELAMHFQSAGERFKAAHYAIAAADRASEALAFAHAAELYALALDWGRGGPADTPETTHEIKVRRAHALAHAGRCREAAELYLECADGAPPREALDLRRRAIEQLFVGGHLDEGNRVLSTFLPGLGLRPPRTTASVAMMALRGILRIRRRGYDFQPHDAIDVDPAVLARIDVCMAVSMALTDVDPLRSCAFLIRGLGLALDAGEPARIAQALGTYAQLSLLQGGPSAVAEGARLLARAAEIASGCDDPDVMETVSMYGAATTMIEGRWRAALDRYDAIGRHLRSRRLDLAMYHNMAHVVAVIALDAMGRLKELAERTAAWHREATSLGNLFAAISASSASAVTRIAADDVEEARRRVREGVASWTRGGMHVQHMYALRIEAYADLYEGHAPMARRRVLQAWGAIVRSQQLRVQPSRIDMLFLRARTAIAIAAEAPPRRRARLAREAERIASRLEGEIRADAPPSAALLRAAVARLRGHEDEALAHLDAAIRGFDEAEMALHAACARRRKGELSGGDSGRALVTVADTVMEQLGVRRPDRWAAIFAPGLGIEAPE</sequence>
<feature type="domain" description="Protein kinase" evidence="8">
    <location>
        <begin position="17"/>
        <end position="314"/>
    </location>
</feature>
<dbReference type="EC" id="2.7.11.1" evidence="2"/>
<evidence type="ECO:0000313" key="9">
    <source>
        <dbReference type="EMBL" id="MDC3987005.1"/>
    </source>
</evidence>
<dbReference type="Gene3D" id="1.10.510.10">
    <property type="entry name" value="Transferase(Phosphotransferase) domain 1"/>
    <property type="match status" value="1"/>
</dbReference>
<protein>
    <recommendedName>
        <fullName evidence="2">non-specific serine/threonine protein kinase</fullName>
        <ecNumber evidence="2">2.7.11.1</ecNumber>
    </recommendedName>
</protein>
<keyword evidence="6 7" id="KW-0067">ATP-binding</keyword>
<dbReference type="InterPro" id="IPR017441">
    <property type="entry name" value="Protein_kinase_ATP_BS"/>
</dbReference>
<keyword evidence="4 7" id="KW-0547">Nucleotide-binding</keyword>
<dbReference type="InterPro" id="IPR008271">
    <property type="entry name" value="Ser/Thr_kinase_AS"/>
</dbReference>
<dbReference type="Pfam" id="PF13191">
    <property type="entry name" value="AAA_16"/>
    <property type="match status" value="1"/>
</dbReference>
<dbReference type="EMBL" id="JAGTJJ010000046">
    <property type="protein sequence ID" value="MDC3987005.1"/>
    <property type="molecule type" value="Genomic_DNA"/>
</dbReference>
<dbReference type="Proteomes" id="UP001151081">
    <property type="component" value="Unassembled WGS sequence"/>
</dbReference>
<dbReference type="InterPro" id="IPR041664">
    <property type="entry name" value="AAA_16"/>
</dbReference>
<proteinExistence type="inferred from homology"/>
<evidence type="ECO:0000256" key="2">
    <source>
        <dbReference type="ARBA" id="ARBA00012513"/>
    </source>
</evidence>
<comment type="similarity">
    <text evidence="1">Belongs to the protein kinase superfamily. NEK Ser/Thr protein kinase family. NIMA subfamily.</text>
</comment>
<dbReference type="Gene3D" id="3.30.200.20">
    <property type="entry name" value="Phosphorylase Kinase, domain 1"/>
    <property type="match status" value="1"/>
</dbReference>
<evidence type="ECO:0000313" key="10">
    <source>
        <dbReference type="Proteomes" id="UP001151081"/>
    </source>
</evidence>
<evidence type="ECO:0000259" key="8">
    <source>
        <dbReference type="PROSITE" id="PS50011"/>
    </source>
</evidence>
<dbReference type="InterPro" id="IPR000719">
    <property type="entry name" value="Prot_kinase_dom"/>
</dbReference>
<dbReference type="Pfam" id="PF00069">
    <property type="entry name" value="Pkinase"/>
    <property type="match status" value="1"/>
</dbReference>
<evidence type="ECO:0000256" key="1">
    <source>
        <dbReference type="ARBA" id="ARBA00010886"/>
    </source>
</evidence>
<dbReference type="PROSITE" id="PS00107">
    <property type="entry name" value="PROTEIN_KINASE_ATP"/>
    <property type="match status" value="1"/>
</dbReference>
<evidence type="ECO:0000256" key="3">
    <source>
        <dbReference type="ARBA" id="ARBA00022679"/>
    </source>
</evidence>
<dbReference type="SUPFAM" id="SSF56112">
    <property type="entry name" value="Protein kinase-like (PK-like)"/>
    <property type="match status" value="1"/>
</dbReference>
<evidence type="ECO:0000256" key="6">
    <source>
        <dbReference type="ARBA" id="ARBA00022840"/>
    </source>
</evidence>